<sequence length="122" mass="13315">MLKLRQSALLVLLGLAGAAQAQPVWISVGDQGYQLLRKLDAGARSQESRQLAADGRLAKGAAGETVHLVQVDEALLPALSDSIHENLRHCGGFIVHRDLQDARAALKARPRRWPAWPRPAMR</sequence>
<feature type="signal peptide" evidence="1">
    <location>
        <begin position="1"/>
        <end position="21"/>
    </location>
</feature>
<dbReference type="AlphaFoldDB" id="A0A3S5DL12"/>
<gene>
    <name evidence="2" type="ORF">NCTC9695_00062</name>
</gene>
<evidence type="ECO:0000313" key="2">
    <source>
        <dbReference type="EMBL" id="VEB39678.1"/>
    </source>
</evidence>
<evidence type="ECO:0000313" key="3">
    <source>
        <dbReference type="Proteomes" id="UP000275777"/>
    </source>
</evidence>
<accession>A0A3S5DL12</accession>
<keyword evidence="1" id="KW-0732">Signal</keyword>
<name>A0A3S5DL12_CHRVL</name>
<organism evidence="2 3">
    <name type="scientific">Chromobacterium violaceum</name>
    <dbReference type="NCBI Taxonomy" id="536"/>
    <lineage>
        <taxon>Bacteria</taxon>
        <taxon>Pseudomonadati</taxon>
        <taxon>Pseudomonadota</taxon>
        <taxon>Betaproteobacteria</taxon>
        <taxon>Neisseriales</taxon>
        <taxon>Chromobacteriaceae</taxon>
        <taxon>Chromobacterium</taxon>
    </lineage>
</organism>
<protein>
    <submittedName>
        <fullName evidence="2">Uncharacterized protein</fullName>
    </submittedName>
</protein>
<feature type="chain" id="PRO_5018592512" evidence="1">
    <location>
        <begin position="22"/>
        <end position="122"/>
    </location>
</feature>
<reference evidence="2 3" key="1">
    <citation type="submission" date="2018-12" db="EMBL/GenBank/DDBJ databases">
        <authorList>
            <consortium name="Pathogen Informatics"/>
        </authorList>
    </citation>
    <scope>NUCLEOTIDE SEQUENCE [LARGE SCALE GENOMIC DNA]</scope>
    <source>
        <strain evidence="2 3">NCTC9695</strain>
    </source>
</reference>
<dbReference type="EMBL" id="LR134182">
    <property type="protein sequence ID" value="VEB39678.1"/>
    <property type="molecule type" value="Genomic_DNA"/>
</dbReference>
<proteinExistence type="predicted"/>
<dbReference type="Proteomes" id="UP000275777">
    <property type="component" value="Chromosome"/>
</dbReference>
<evidence type="ECO:0000256" key="1">
    <source>
        <dbReference type="SAM" id="SignalP"/>
    </source>
</evidence>